<dbReference type="Proteomes" id="UP000439780">
    <property type="component" value="Unassembled WGS sequence"/>
</dbReference>
<comment type="caution">
    <text evidence="1">The sequence shown here is derived from an EMBL/GenBank/DDBJ whole genome shotgun (WGS) entry which is preliminary data.</text>
</comment>
<dbReference type="RefSeq" id="WP_160752379.1">
    <property type="nucleotide sequence ID" value="NZ_WTYA01000002.1"/>
</dbReference>
<dbReference type="Gene3D" id="3.40.1360.10">
    <property type="match status" value="1"/>
</dbReference>
<dbReference type="SUPFAM" id="SSF52540">
    <property type="entry name" value="P-loop containing nucleoside triphosphate hydrolases"/>
    <property type="match status" value="1"/>
</dbReference>
<proteinExistence type="predicted"/>
<sequence length="615" mass="66896">MSTTADLAGRIEEIAKALFGEPNKRLSSKDELRFGGNGSLRVSIAGEYRGTWTDHEAQESGGVLDLIAHKLGGDRTSAAAWLREHDGQSASREPVAVYRYEDERGELVQEVLRYAPKKFLQRRPDGKGGWNWKAKGVRPVLYRLPRVMEAIAKELTVFVVEGEKDVERLEALGLVATCNAGGGGRGKWRAEHAAQLTGARVAIIPDNDDTGSAHADEVALSLRGIADDVRLIDLGTAEEKADVSDWLDAGGTAACLVEMVKAAPPWRPTFRPTFPFVWWGEEDSRPALSWLVKGLVPEGGLAVVYGAPKSTKTFMILDMALHIAHGRDWYDLHVKRGGVIYVCGEGEAGVRQRMKAWRQERGGELGVPFALIPKAVNLFDSEDEVGRLIRDIQGAAIAMGEPVKLVIFDTFSRMIGAGDEDRAPDQNIMVARARLIQDATGATVCYVHHSGKDEKRGTRGSNALPGAADVVVCVKKDPDTGTCEARVTDIKDGAEVGPFAYTLSQSTVGTDEEGEPIVSCVIEPAGARQGNQRTKLTDAERRALSVLRDVVGDTRDMAGHLPSVPLGTWRDKFISAENGEFEAIKKRFNRAKNSIEDKGLIEIVGDAVWLLEQGE</sequence>
<dbReference type="EMBL" id="WTYA01000002">
    <property type="protein sequence ID" value="MXP28111.1"/>
    <property type="molecule type" value="Genomic_DNA"/>
</dbReference>
<organism evidence="1 2">
    <name type="scientific">Qipengyuania algicida</name>
    <dbReference type="NCBI Taxonomy" id="1836209"/>
    <lineage>
        <taxon>Bacteria</taxon>
        <taxon>Pseudomonadati</taxon>
        <taxon>Pseudomonadota</taxon>
        <taxon>Alphaproteobacteria</taxon>
        <taxon>Sphingomonadales</taxon>
        <taxon>Erythrobacteraceae</taxon>
        <taxon>Qipengyuania</taxon>
    </lineage>
</organism>
<dbReference type="OrthoDB" id="1496333at2"/>
<accession>A0A845AGN1</accession>
<dbReference type="CDD" id="cd01029">
    <property type="entry name" value="TOPRIM_primases"/>
    <property type="match status" value="1"/>
</dbReference>
<evidence type="ECO:0000313" key="2">
    <source>
        <dbReference type="Proteomes" id="UP000439780"/>
    </source>
</evidence>
<dbReference type="Gene3D" id="3.40.50.300">
    <property type="entry name" value="P-loop containing nucleotide triphosphate hydrolases"/>
    <property type="match status" value="1"/>
</dbReference>
<name>A0A845AGN1_9SPHN</name>
<dbReference type="AlphaFoldDB" id="A0A845AGN1"/>
<dbReference type="Pfam" id="PF13481">
    <property type="entry name" value="AAA_25"/>
    <property type="match status" value="1"/>
</dbReference>
<dbReference type="InterPro" id="IPR027417">
    <property type="entry name" value="P-loop_NTPase"/>
</dbReference>
<dbReference type="InterPro" id="IPR034154">
    <property type="entry name" value="TOPRIM_DnaG/twinkle"/>
</dbReference>
<keyword evidence="2" id="KW-1185">Reference proteome</keyword>
<gene>
    <name evidence="1" type="ORF">GRI58_04650</name>
</gene>
<reference evidence="1 2" key="1">
    <citation type="submission" date="2019-12" db="EMBL/GenBank/DDBJ databases">
        <title>Genomic-based taxomic classification of the family Erythrobacteraceae.</title>
        <authorList>
            <person name="Xu L."/>
        </authorList>
    </citation>
    <scope>NUCLEOTIDE SEQUENCE [LARGE SCALE GENOMIC DNA]</scope>
    <source>
        <strain evidence="1 2">KEMB 9005-328</strain>
    </source>
</reference>
<evidence type="ECO:0000313" key="1">
    <source>
        <dbReference type="EMBL" id="MXP28111.1"/>
    </source>
</evidence>
<protein>
    <submittedName>
        <fullName evidence="1">AAA family ATPase</fullName>
    </submittedName>
</protein>